<dbReference type="EMBL" id="MU273518">
    <property type="protein sequence ID" value="KAI0033492.1"/>
    <property type="molecule type" value="Genomic_DNA"/>
</dbReference>
<proteinExistence type="predicted"/>
<sequence>MGAGHKLPNELLSLIFDFACGLEKRRHLSLDSPSIDPPLFSTLRLVCRTWQEVVDSLCPALYSLVPLQSRELTSIAIASSRTYPLILQAGLPLTKSVYEQTCTVVKEAPQRIETLNFSQRHLQPSLRARLPPPFYSTRFPSLKTVLLSHTDLSGVPFGPDQCPQLSVFQAFRCRVSKDHPVFASRLTVLRLEYSTCFSVHEVINRLKLLPSLEEFVWAQRCVAPRDSSEDFLPTPAALSRLRRLHLQGDMELVLDVVRSISAPALEKLKVDMNMGSSEEYSETANSLDPEFGQVFRDDEGQYVCESYGRALVSTSSSFIGDGRGREILRVSAASPREDNSIAARGRQVRRIPKEFELIIRDKPRFKKEWSDFAVLDCLLGPVMDALPQPVLDARRLHVTGSLIDNGQRWNEIAQTFPLTRKLILTGDAAISPGITPILCRNSIWAFPLLKNVVLHRVPNPTVSPPLWKTLVDKLLHMPRMRKSFGPNQRGMLIVDRHELFNELSDIWKDKVVLVDEATLSREFPYLDHPRFSGWYPEIS</sequence>
<evidence type="ECO:0000313" key="1">
    <source>
        <dbReference type="EMBL" id="KAI0033492.1"/>
    </source>
</evidence>
<reference evidence="1" key="1">
    <citation type="submission" date="2021-02" db="EMBL/GenBank/DDBJ databases">
        <authorList>
            <consortium name="DOE Joint Genome Institute"/>
            <person name="Ahrendt S."/>
            <person name="Looney B.P."/>
            <person name="Miyauchi S."/>
            <person name="Morin E."/>
            <person name="Drula E."/>
            <person name="Courty P.E."/>
            <person name="Chicoki N."/>
            <person name="Fauchery L."/>
            <person name="Kohler A."/>
            <person name="Kuo A."/>
            <person name="Labutti K."/>
            <person name="Pangilinan J."/>
            <person name="Lipzen A."/>
            <person name="Riley R."/>
            <person name="Andreopoulos W."/>
            <person name="He G."/>
            <person name="Johnson J."/>
            <person name="Barry K.W."/>
            <person name="Grigoriev I.V."/>
            <person name="Nagy L."/>
            <person name="Hibbett D."/>
            <person name="Henrissat B."/>
            <person name="Matheny P.B."/>
            <person name="Labbe J."/>
            <person name="Martin F."/>
        </authorList>
    </citation>
    <scope>NUCLEOTIDE SEQUENCE</scope>
    <source>
        <strain evidence="1">EC-137</strain>
    </source>
</reference>
<accession>A0ACB8QP85</accession>
<evidence type="ECO:0000313" key="2">
    <source>
        <dbReference type="Proteomes" id="UP000814128"/>
    </source>
</evidence>
<name>A0ACB8QP85_9AGAM</name>
<reference evidence="1" key="2">
    <citation type="journal article" date="2022" name="New Phytol.">
        <title>Evolutionary transition to the ectomycorrhizal habit in the genomes of a hyperdiverse lineage of mushroom-forming fungi.</title>
        <authorList>
            <person name="Looney B."/>
            <person name="Miyauchi S."/>
            <person name="Morin E."/>
            <person name="Drula E."/>
            <person name="Courty P.E."/>
            <person name="Kohler A."/>
            <person name="Kuo A."/>
            <person name="LaButti K."/>
            <person name="Pangilinan J."/>
            <person name="Lipzen A."/>
            <person name="Riley R."/>
            <person name="Andreopoulos W."/>
            <person name="He G."/>
            <person name="Johnson J."/>
            <person name="Nolan M."/>
            <person name="Tritt A."/>
            <person name="Barry K.W."/>
            <person name="Grigoriev I.V."/>
            <person name="Nagy L.G."/>
            <person name="Hibbett D."/>
            <person name="Henrissat B."/>
            <person name="Matheny P.B."/>
            <person name="Labbe J."/>
            <person name="Martin F.M."/>
        </authorList>
    </citation>
    <scope>NUCLEOTIDE SEQUENCE</scope>
    <source>
        <strain evidence="1">EC-137</strain>
    </source>
</reference>
<gene>
    <name evidence="1" type="ORF">K488DRAFT_84852</name>
</gene>
<dbReference type="Proteomes" id="UP000814128">
    <property type="component" value="Unassembled WGS sequence"/>
</dbReference>
<keyword evidence="2" id="KW-1185">Reference proteome</keyword>
<organism evidence="1 2">
    <name type="scientific">Vararia minispora EC-137</name>
    <dbReference type="NCBI Taxonomy" id="1314806"/>
    <lineage>
        <taxon>Eukaryota</taxon>
        <taxon>Fungi</taxon>
        <taxon>Dikarya</taxon>
        <taxon>Basidiomycota</taxon>
        <taxon>Agaricomycotina</taxon>
        <taxon>Agaricomycetes</taxon>
        <taxon>Russulales</taxon>
        <taxon>Lachnocladiaceae</taxon>
        <taxon>Vararia</taxon>
    </lineage>
</organism>
<protein>
    <submittedName>
        <fullName evidence="1">Uncharacterized protein</fullName>
    </submittedName>
</protein>
<comment type="caution">
    <text evidence="1">The sequence shown here is derived from an EMBL/GenBank/DDBJ whole genome shotgun (WGS) entry which is preliminary data.</text>
</comment>